<reference evidence="6 7" key="1">
    <citation type="submission" date="2018-06" db="EMBL/GenBank/DDBJ databases">
        <title>Genomic Encyclopedia of Archaeal and Bacterial Type Strains, Phase II (KMG-II): from individual species to whole genera.</title>
        <authorList>
            <person name="Goeker M."/>
        </authorList>
    </citation>
    <scope>NUCLEOTIDE SEQUENCE [LARGE SCALE GENOMIC DNA]</scope>
    <source>
        <strain evidence="6 7">DSM 24464</strain>
    </source>
</reference>
<feature type="domain" description="Type I restriction modification DNA specificity" evidence="5">
    <location>
        <begin position="2"/>
        <end position="167"/>
    </location>
</feature>
<dbReference type="Gene3D" id="3.90.220.20">
    <property type="entry name" value="DNA methylase specificity domains"/>
    <property type="match status" value="2"/>
</dbReference>
<dbReference type="RefSeq" id="WP_111658471.1">
    <property type="nucleotide sequence ID" value="NZ_QLLO01000001.1"/>
</dbReference>
<evidence type="ECO:0000256" key="4">
    <source>
        <dbReference type="SAM" id="Coils"/>
    </source>
</evidence>
<keyword evidence="7" id="KW-1185">Reference proteome</keyword>
<keyword evidence="2" id="KW-0680">Restriction system</keyword>
<dbReference type="InterPro" id="IPR000055">
    <property type="entry name" value="Restrct_endonuc_typeI_TRD"/>
</dbReference>
<feature type="domain" description="Type I restriction modification DNA specificity" evidence="5">
    <location>
        <begin position="185"/>
        <end position="342"/>
    </location>
</feature>
<dbReference type="Proteomes" id="UP000248703">
    <property type="component" value="Unassembled WGS sequence"/>
</dbReference>
<dbReference type="GO" id="GO:0003677">
    <property type="term" value="F:DNA binding"/>
    <property type="evidence" value="ECO:0007669"/>
    <property type="project" value="UniProtKB-KW"/>
</dbReference>
<evidence type="ECO:0000256" key="3">
    <source>
        <dbReference type="ARBA" id="ARBA00023125"/>
    </source>
</evidence>
<sequence>MELVELGNLATFSQGQQVSIKDQSKDYFEGSDIFLRIINYTQNSTDFRYIPKQNPKYLVSKDDIIMVRYGAVGFVGRGFTGVLANNMFKINYNEELLNSDFLYRILRSELIQNQILNSSQKTSMPAINFKTISRVKIPLPPLATQKKIAAILDEADTLRQLNKDLIAKYDALTQSLFLEMFVKEKKFEQVELIELVNKITDGTHHTPTYTDSGIPFLRVTDITKSNDSKKFISKEEHEVLIKRCNPEKEDILYTKNGTIGVAKIVDWDYEFSVFVSLCLIKPKHEKINNKFLETFLNTPYALNQAKKHSKTGTITNLHLIEIKKMKIPLPPINLQNQFAERVALIEQQKAQAQQSLQKTEDLFNSLLQKAFKGELVK</sequence>
<dbReference type="EMBL" id="QLLO01000001">
    <property type="protein sequence ID" value="RAJ17830.1"/>
    <property type="molecule type" value="Genomic_DNA"/>
</dbReference>
<dbReference type="AlphaFoldDB" id="A0A327RLE5"/>
<dbReference type="PANTHER" id="PTHR30408:SF12">
    <property type="entry name" value="TYPE I RESTRICTION ENZYME MJAVIII SPECIFICITY SUBUNIT"/>
    <property type="match status" value="1"/>
</dbReference>
<feature type="coiled-coil region" evidence="4">
    <location>
        <begin position="342"/>
        <end position="369"/>
    </location>
</feature>
<dbReference type="OrthoDB" id="9816225at2"/>
<dbReference type="InterPro" id="IPR044946">
    <property type="entry name" value="Restrct_endonuc_typeI_TRD_sf"/>
</dbReference>
<dbReference type="CDD" id="cd17263">
    <property type="entry name" value="RMtype1_S_AbaB8300I-TRD1-CR1_like"/>
    <property type="match status" value="1"/>
</dbReference>
<evidence type="ECO:0000256" key="2">
    <source>
        <dbReference type="ARBA" id="ARBA00022747"/>
    </source>
</evidence>
<accession>A0A327RLE5</accession>
<dbReference type="SUPFAM" id="SSF116734">
    <property type="entry name" value="DNA methylase specificity domain"/>
    <property type="match status" value="2"/>
</dbReference>
<dbReference type="InterPro" id="IPR052021">
    <property type="entry name" value="Type-I_RS_S_subunit"/>
</dbReference>
<evidence type="ECO:0000259" key="5">
    <source>
        <dbReference type="Pfam" id="PF01420"/>
    </source>
</evidence>
<protein>
    <submittedName>
        <fullName evidence="6">Type I restriction enzyme S subunit</fullName>
    </submittedName>
</protein>
<evidence type="ECO:0000313" key="6">
    <source>
        <dbReference type="EMBL" id="RAJ17830.1"/>
    </source>
</evidence>
<evidence type="ECO:0000256" key="1">
    <source>
        <dbReference type="ARBA" id="ARBA00010923"/>
    </source>
</evidence>
<keyword evidence="4" id="KW-0175">Coiled coil</keyword>
<proteinExistence type="inferred from homology"/>
<comment type="similarity">
    <text evidence="1">Belongs to the type-I restriction system S methylase family.</text>
</comment>
<dbReference type="PANTHER" id="PTHR30408">
    <property type="entry name" value="TYPE-1 RESTRICTION ENZYME ECOKI SPECIFICITY PROTEIN"/>
    <property type="match status" value="1"/>
</dbReference>
<gene>
    <name evidence="6" type="ORF">LY08_00098</name>
</gene>
<keyword evidence="3" id="KW-0238">DNA-binding</keyword>
<comment type="caution">
    <text evidence="6">The sequence shown here is derived from an EMBL/GenBank/DDBJ whole genome shotgun (WGS) entry which is preliminary data.</text>
</comment>
<name>A0A327RLE5_9FLAO</name>
<dbReference type="Pfam" id="PF01420">
    <property type="entry name" value="Methylase_S"/>
    <property type="match status" value="2"/>
</dbReference>
<evidence type="ECO:0000313" key="7">
    <source>
        <dbReference type="Proteomes" id="UP000248703"/>
    </source>
</evidence>
<dbReference type="CDD" id="cd17246">
    <property type="entry name" value="RMtype1_S_SonII-TRD2-CR2_like"/>
    <property type="match status" value="1"/>
</dbReference>
<organism evidence="6 7">
    <name type="scientific">Olleya aquimaris</name>
    <dbReference type="NCBI Taxonomy" id="639310"/>
    <lineage>
        <taxon>Bacteria</taxon>
        <taxon>Pseudomonadati</taxon>
        <taxon>Bacteroidota</taxon>
        <taxon>Flavobacteriia</taxon>
        <taxon>Flavobacteriales</taxon>
        <taxon>Flavobacteriaceae</taxon>
    </lineage>
</organism>
<dbReference type="GO" id="GO:0009307">
    <property type="term" value="P:DNA restriction-modification system"/>
    <property type="evidence" value="ECO:0007669"/>
    <property type="project" value="UniProtKB-KW"/>
</dbReference>